<organism evidence="2 3">
    <name type="scientific">Chryseobacterium taihuense</name>
    <dbReference type="NCBI Taxonomy" id="1141221"/>
    <lineage>
        <taxon>Bacteria</taxon>
        <taxon>Pseudomonadati</taxon>
        <taxon>Bacteroidota</taxon>
        <taxon>Flavobacteriia</taxon>
        <taxon>Flavobacteriales</taxon>
        <taxon>Weeksellaceae</taxon>
        <taxon>Chryseobacterium group</taxon>
        <taxon>Chryseobacterium</taxon>
    </lineage>
</organism>
<keyword evidence="1" id="KW-0732">Signal</keyword>
<dbReference type="RefSeq" id="WP_130913797.1">
    <property type="nucleotide sequence ID" value="NZ_LR215974.1"/>
</dbReference>
<accession>A0A4U8WCW2</accession>
<protein>
    <submittedName>
        <fullName evidence="2">Uncharacterized protein</fullName>
    </submittedName>
</protein>
<dbReference type="KEGG" id="ctai:NCTC12078_01088"/>
<dbReference type="EMBL" id="LR215974">
    <property type="protein sequence ID" value="VFB03100.1"/>
    <property type="molecule type" value="Genomic_DNA"/>
</dbReference>
<proteinExistence type="predicted"/>
<dbReference type="AlphaFoldDB" id="A0A4U8WCW2"/>
<dbReference type="Proteomes" id="UP000290013">
    <property type="component" value="Chromosome"/>
</dbReference>
<evidence type="ECO:0000313" key="2">
    <source>
        <dbReference type="EMBL" id="VFB03100.1"/>
    </source>
</evidence>
<feature type="chain" id="PRO_5020792685" evidence="1">
    <location>
        <begin position="19"/>
        <end position="178"/>
    </location>
</feature>
<feature type="signal peptide" evidence="1">
    <location>
        <begin position="1"/>
        <end position="18"/>
    </location>
</feature>
<gene>
    <name evidence="2" type="ORF">NCTC12078_01088</name>
</gene>
<reference evidence="2 3" key="1">
    <citation type="submission" date="2019-02" db="EMBL/GenBank/DDBJ databases">
        <authorList>
            <consortium name="Pathogen Informatics"/>
        </authorList>
    </citation>
    <scope>NUCLEOTIDE SEQUENCE [LARGE SCALE GENOMIC DNA]</scope>
    <source>
        <strain evidence="2 3">3012STDY6944375</strain>
    </source>
</reference>
<evidence type="ECO:0000256" key="1">
    <source>
        <dbReference type="SAM" id="SignalP"/>
    </source>
</evidence>
<name>A0A4U8WCW2_9FLAO</name>
<sequence length="178" mass="20585">MKNLVLFILILYSKLFFAQASATANFSLKIDFEENIPVDQLEIFYNVKAGNTLKSVEVKIDKANNSVSINGINHFIIPINFPTLFFSYTDKTKLNEYSDQIIERKHIFYLVTGSGITSYSNNNGQNIRFSKELPNVLITSEYKDKNKLYRIQYFTTDNNIYNYFKGNLEISNSVLKLN</sequence>
<evidence type="ECO:0000313" key="3">
    <source>
        <dbReference type="Proteomes" id="UP000290013"/>
    </source>
</evidence>